<dbReference type="EMBL" id="QWET01000010">
    <property type="protein sequence ID" value="RIH64458.1"/>
    <property type="molecule type" value="Genomic_DNA"/>
</dbReference>
<evidence type="ECO:0000256" key="4">
    <source>
        <dbReference type="ARBA" id="ARBA00022692"/>
    </source>
</evidence>
<feature type="transmembrane region" description="Helical" evidence="8">
    <location>
        <begin position="216"/>
        <end position="234"/>
    </location>
</feature>
<dbReference type="GO" id="GO:0044038">
    <property type="term" value="P:cell wall macromolecule biosynthetic process"/>
    <property type="evidence" value="ECO:0007669"/>
    <property type="project" value="TreeGrafter"/>
</dbReference>
<gene>
    <name evidence="9" type="ORF">D1164_13945</name>
</gene>
<evidence type="ECO:0000256" key="7">
    <source>
        <dbReference type="PIRSR" id="PIRSR600715-1"/>
    </source>
</evidence>
<name>A0A399CZU5_9BACT</name>
<evidence type="ECO:0000256" key="3">
    <source>
        <dbReference type="ARBA" id="ARBA00022679"/>
    </source>
</evidence>
<keyword evidence="4 8" id="KW-0812">Transmembrane</keyword>
<dbReference type="GO" id="GO:0016780">
    <property type="term" value="F:phosphotransferase activity, for other substituted phosphate groups"/>
    <property type="evidence" value="ECO:0007669"/>
    <property type="project" value="InterPro"/>
</dbReference>
<evidence type="ECO:0000256" key="2">
    <source>
        <dbReference type="ARBA" id="ARBA00022475"/>
    </source>
</evidence>
<dbReference type="GO" id="GO:0005886">
    <property type="term" value="C:plasma membrane"/>
    <property type="evidence" value="ECO:0007669"/>
    <property type="project" value="UniProtKB-SubCell"/>
</dbReference>
<dbReference type="AlphaFoldDB" id="A0A399CZU5"/>
<feature type="binding site" evidence="7">
    <location>
        <position position="219"/>
    </location>
    <ligand>
        <name>Mg(2+)</name>
        <dbReference type="ChEBI" id="CHEBI:18420"/>
    </ligand>
</feature>
<evidence type="ECO:0000313" key="9">
    <source>
        <dbReference type="EMBL" id="RIH64458.1"/>
    </source>
</evidence>
<dbReference type="GO" id="GO:0071555">
    <property type="term" value="P:cell wall organization"/>
    <property type="evidence" value="ECO:0007669"/>
    <property type="project" value="TreeGrafter"/>
</dbReference>
<dbReference type="GO" id="GO:0046872">
    <property type="term" value="F:metal ion binding"/>
    <property type="evidence" value="ECO:0007669"/>
    <property type="project" value="UniProtKB-KW"/>
</dbReference>
<keyword evidence="2" id="KW-1003">Cell membrane</keyword>
<feature type="transmembrane region" description="Helical" evidence="8">
    <location>
        <begin position="254"/>
        <end position="272"/>
    </location>
</feature>
<comment type="cofactor">
    <cofactor evidence="7">
        <name>Mg(2+)</name>
        <dbReference type="ChEBI" id="CHEBI:18420"/>
    </cofactor>
</comment>
<keyword evidence="6 8" id="KW-0472">Membrane</keyword>
<evidence type="ECO:0000256" key="6">
    <source>
        <dbReference type="ARBA" id="ARBA00023136"/>
    </source>
</evidence>
<reference evidence="9 10" key="1">
    <citation type="journal article" date="2015" name="Int. J. Syst. Evol. Microbiol.">
        <title>Mariniphaga sediminis sp. nov., isolated from coastal sediment.</title>
        <authorList>
            <person name="Wang F.Q."/>
            <person name="Shen Q.Y."/>
            <person name="Chen G.J."/>
            <person name="Du Z.J."/>
        </authorList>
    </citation>
    <scope>NUCLEOTIDE SEQUENCE [LARGE SCALE GENOMIC DNA]</scope>
    <source>
        <strain evidence="9 10">SY21</strain>
    </source>
</reference>
<feature type="transmembrane region" description="Helical" evidence="8">
    <location>
        <begin position="330"/>
        <end position="350"/>
    </location>
</feature>
<feature type="transmembrane region" description="Helical" evidence="8">
    <location>
        <begin position="293"/>
        <end position="324"/>
    </location>
</feature>
<dbReference type="PANTHER" id="PTHR22926">
    <property type="entry name" value="PHOSPHO-N-ACETYLMURAMOYL-PENTAPEPTIDE-TRANSFERASE"/>
    <property type="match status" value="1"/>
</dbReference>
<feature type="binding site" evidence="7">
    <location>
        <position position="157"/>
    </location>
    <ligand>
        <name>Mg(2+)</name>
        <dbReference type="ChEBI" id="CHEBI:18420"/>
    </ligand>
</feature>
<dbReference type="Proteomes" id="UP000266441">
    <property type="component" value="Unassembled WGS sequence"/>
</dbReference>
<feature type="transmembrane region" description="Helical" evidence="8">
    <location>
        <begin position="6"/>
        <end position="28"/>
    </location>
</feature>
<keyword evidence="3 9" id="KW-0808">Transferase</keyword>
<sequence>MDLSQTLQIILAFVIGFSVVVAVIPPILKVARAKKLFDCPDFRKIHKQEIPQLGGIAIFGGLIFSATFLLEDHSFVSLKYIMLSIILLLGIGLKDDLIGVSPFKKFIFQFLTAIILIFFGNIHFTDLHGIFGWHHISAVFGVLLTLFTILYIINAFNLIDGIDGLASGLALVASLAFGIWFFLAGYMQYAIISIALAGSLLGFFLYNVFGRKNKLFMGDTGSLFVGLLIAILTVKFNEFNLNHANPWSLDSAPVISLAIVMVPLIDVLRVVVLRVINGKSPFYPDNNHIHHRLLALVPHHLTVTLIIISGNLFLILLAVLLHFLALDITIQFITILFAGITLSFIPSFIVRLSERKKNWNELQTWPD</sequence>
<dbReference type="CDD" id="cd06853">
    <property type="entry name" value="GT_WecA_like"/>
    <property type="match status" value="1"/>
</dbReference>
<dbReference type="PROSITE" id="PS01348">
    <property type="entry name" value="MRAY_2"/>
    <property type="match status" value="1"/>
</dbReference>
<feature type="transmembrane region" description="Helical" evidence="8">
    <location>
        <begin position="76"/>
        <end position="94"/>
    </location>
</feature>
<keyword evidence="10" id="KW-1185">Reference proteome</keyword>
<dbReference type="OrthoDB" id="9783652at2"/>
<proteinExistence type="predicted"/>
<comment type="subcellular location">
    <subcellularLocation>
        <location evidence="1">Cell membrane</location>
        <topology evidence="1">Multi-pass membrane protein</topology>
    </subcellularLocation>
</comment>
<feature type="transmembrane region" description="Helical" evidence="8">
    <location>
        <begin position="106"/>
        <end position="124"/>
    </location>
</feature>
<dbReference type="PANTHER" id="PTHR22926:SF3">
    <property type="entry name" value="UNDECAPRENYL-PHOSPHATE ALPHA-N-ACETYLGLUCOSAMINYL 1-PHOSPHATE TRANSFERASE"/>
    <property type="match status" value="1"/>
</dbReference>
<evidence type="ECO:0000313" key="10">
    <source>
        <dbReference type="Proteomes" id="UP000266441"/>
    </source>
</evidence>
<keyword evidence="7" id="KW-0460">Magnesium</keyword>
<evidence type="ECO:0000256" key="8">
    <source>
        <dbReference type="SAM" id="Phobius"/>
    </source>
</evidence>
<keyword evidence="5 8" id="KW-1133">Transmembrane helix</keyword>
<dbReference type="Pfam" id="PF00953">
    <property type="entry name" value="Glycos_transf_4"/>
    <property type="match status" value="1"/>
</dbReference>
<evidence type="ECO:0000256" key="5">
    <source>
        <dbReference type="ARBA" id="ARBA00022989"/>
    </source>
</evidence>
<feature type="transmembrane region" description="Helical" evidence="8">
    <location>
        <begin position="49"/>
        <end position="70"/>
    </location>
</feature>
<dbReference type="GO" id="GO:0009103">
    <property type="term" value="P:lipopolysaccharide biosynthetic process"/>
    <property type="evidence" value="ECO:0007669"/>
    <property type="project" value="TreeGrafter"/>
</dbReference>
<evidence type="ECO:0000256" key="1">
    <source>
        <dbReference type="ARBA" id="ARBA00004651"/>
    </source>
</evidence>
<feature type="transmembrane region" description="Helical" evidence="8">
    <location>
        <begin position="189"/>
        <end position="209"/>
    </location>
</feature>
<feature type="transmembrane region" description="Helical" evidence="8">
    <location>
        <begin position="165"/>
        <end position="183"/>
    </location>
</feature>
<dbReference type="InterPro" id="IPR018480">
    <property type="entry name" value="PNAcMuramoyl-5peptid_Trfase_CS"/>
</dbReference>
<dbReference type="InterPro" id="IPR000715">
    <property type="entry name" value="Glycosyl_transferase_4"/>
</dbReference>
<comment type="caution">
    <text evidence="9">The sequence shown here is derived from an EMBL/GenBank/DDBJ whole genome shotgun (WGS) entry which is preliminary data.</text>
</comment>
<feature type="transmembrane region" description="Helical" evidence="8">
    <location>
        <begin position="130"/>
        <end position="153"/>
    </location>
</feature>
<accession>A0A399CZU5</accession>
<protein>
    <submittedName>
        <fullName evidence="9">Undecaprenyl/decaprenyl-phosphate alpha-N-acetylglucosaminyl 1-phosphate transferase</fullName>
    </submittedName>
</protein>
<organism evidence="9 10">
    <name type="scientific">Mariniphaga sediminis</name>
    <dbReference type="NCBI Taxonomy" id="1628158"/>
    <lineage>
        <taxon>Bacteria</taxon>
        <taxon>Pseudomonadati</taxon>
        <taxon>Bacteroidota</taxon>
        <taxon>Bacteroidia</taxon>
        <taxon>Marinilabiliales</taxon>
        <taxon>Prolixibacteraceae</taxon>
        <taxon>Mariniphaga</taxon>
    </lineage>
</organism>
<keyword evidence="7" id="KW-0479">Metal-binding</keyword>
<dbReference type="RefSeq" id="WP_119350617.1">
    <property type="nucleotide sequence ID" value="NZ_QWET01000010.1"/>
</dbReference>